<dbReference type="RefSeq" id="WP_011449891.1">
    <property type="nucleotide sequence ID" value="NC_007796.1"/>
</dbReference>
<dbReference type="KEGG" id="mhu:Mhun_2946"/>
<dbReference type="GeneID" id="62701820"/>
<sequence>MFTKERNEQTGAPTLPPPPLNNLQGPVLDNPSDLTLATVILIVFGIFMLLFGLLMFLIQAGLLPFNPDSTFGLLLVLLSIQMITLGKTPFGTFRRTWIVIILGFSTAIIGTGACFIPGFLAGIIPQLVGCIMISGGVMLFFNLLFSEGRARQWIRIPGVLQHLTVACGFVYLTVILFGFVVLFPRFLPDIFTGLLMLVMSAGLFYLAWCIQTLSLQYPMKERDPETSEDKGTSGIVWFLLHHEASLSVPVSFILLLGIIFIECAIILIPSGKGYYLFSRDGQFGLLMVIMAVQVLALGKTPFGVYKRSWFLICIGILIALLGMYSCIVPGLLGGRMLLILGFWNLLTGSTGLTKIVIPVLQSHRSSPNTQVSLSKSKKKLLWIVIILHLLTIGFGMNLILPGIIPSIVVLANLFILGFLMIHLASMLRTIPLPL</sequence>
<evidence type="ECO:0000256" key="2">
    <source>
        <dbReference type="SAM" id="Phobius"/>
    </source>
</evidence>
<protein>
    <submittedName>
        <fullName evidence="3">Uncharacterized protein</fullName>
    </submittedName>
</protein>
<organism evidence="3 4">
    <name type="scientific">Methanospirillum hungatei JF-1 (strain ATCC 27890 / DSM 864 / NBRC 100397 / JF-1)</name>
    <dbReference type="NCBI Taxonomy" id="323259"/>
    <lineage>
        <taxon>Archaea</taxon>
        <taxon>Methanobacteriati</taxon>
        <taxon>Methanobacteriota</taxon>
        <taxon>Stenosarchaea group</taxon>
        <taxon>Methanomicrobia</taxon>
        <taxon>Methanomicrobiales</taxon>
        <taxon>Methanospirillaceae</taxon>
        <taxon>Methanospirillum</taxon>
    </lineage>
</organism>
<evidence type="ECO:0000256" key="1">
    <source>
        <dbReference type="SAM" id="MobiDB-lite"/>
    </source>
</evidence>
<dbReference type="EnsemblBacteria" id="ABD42638">
    <property type="protein sequence ID" value="ABD42638"/>
    <property type="gene ID" value="Mhun_2946"/>
</dbReference>
<keyword evidence="4" id="KW-1185">Reference proteome</keyword>
<gene>
    <name evidence="3" type="ordered locus">Mhun_2946</name>
</gene>
<evidence type="ECO:0000313" key="3">
    <source>
        <dbReference type="EMBL" id="ABD42638.1"/>
    </source>
</evidence>
<feature type="transmembrane region" description="Helical" evidence="2">
    <location>
        <begin position="281"/>
        <end position="297"/>
    </location>
</feature>
<keyword evidence="2" id="KW-0472">Membrane</keyword>
<accession>Q2FSB9</accession>
<feature type="transmembrane region" description="Helical" evidence="2">
    <location>
        <begin position="338"/>
        <end position="360"/>
    </location>
</feature>
<feature type="transmembrane region" description="Helical" evidence="2">
    <location>
        <begin position="165"/>
        <end position="184"/>
    </location>
</feature>
<dbReference type="AlphaFoldDB" id="Q2FSB9"/>
<dbReference type="HOGENOM" id="CLU_703286_0_0_2"/>
<dbReference type="InParanoid" id="Q2FSB9"/>
<keyword evidence="2" id="KW-0812">Transmembrane</keyword>
<feature type="transmembrane region" description="Helical" evidence="2">
    <location>
        <begin position="246"/>
        <end position="269"/>
    </location>
</feature>
<dbReference type="STRING" id="323259.Mhun_2946"/>
<feature type="transmembrane region" description="Helical" evidence="2">
    <location>
        <begin position="126"/>
        <end position="145"/>
    </location>
</feature>
<feature type="region of interest" description="Disordered" evidence="1">
    <location>
        <begin position="1"/>
        <end position="21"/>
    </location>
</feature>
<feature type="transmembrane region" description="Helical" evidence="2">
    <location>
        <begin position="97"/>
        <end position="120"/>
    </location>
</feature>
<reference evidence="4" key="1">
    <citation type="journal article" date="2016" name="Stand. Genomic Sci.">
        <title>Complete genome sequence of Methanospirillum hungatei type strain JF1.</title>
        <authorList>
            <person name="Gunsalus R.P."/>
            <person name="Cook L.E."/>
            <person name="Crable B."/>
            <person name="Rohlin L."/>
            <person name="McDonald E."/>
            <person name="Mouttaki H."/>
            <person name="Sieber J.R."/>
            <person name="Poweleit N."/>
            <person name="Zhou H."/>
            <person name="Lapidus A.L."/>
            <person name="Daligault H.E."/>
            <person name="Land M."/>
            <person name="Gilna P."/>
            <person name="Ivanova N."/>
            <person name="Kyrpides N."/>
            <person name="Culley D.E."/>
            <person name="McInerney M.J."/>
        </authorList>
    </citation>
    <scope>NUCLEOTIDE SEQUENCE [LARGE SCALE GENOMIC DNA]</scope>
    <source>
        <strain evidence="4">ATCC 27890 / DSM 864 / NBRC 100397 / JF-1</strain>
    </source>
</reference>
<feature type="transmembrane region" description="Helical" evidence="2">
    <location>
        <begin position="34"/>
        <end position="58"/>
    </location>
</feature>
<dbReference type="Proteomes" id="UP000001941">
    <property type="component" value="Chromosome"/>
</dbReference>
<feature type="transmembrane region" description="Helical" evidence="2">
    <location>
        <begin position="380"/>
        <end position="400"/>
    </location>
</feature>
<feature type="transmembrane region" description="Helical" evidence="2">
    <location>
        <begin position="406"/>
        <end position="427"/>
    </location>
</feature>
<evidence type="ECO:0000313" key="4">
    <source>
        <dbReference type="Proteomes" id="UP000001941"/>
    </source>
</evidence>
<proteinExistence type="predicted"/>
<dbReference type="OrthoDB" id="71566at2157"/>
<feature type="transmembrane region" description="Helical" evidence="2">
    <location>
        <begin position="70"/>
        <end position="90"/>
    </location>
</feature>
<name>Q2FSB9_METHJ</name>
<dbReference type="eggNOG" id="arCOG03584">
    <property type="taxonomic scope" value="Archaea"/>
</dbReference>
<keyword evidence="2" id="KW-1133">Transmembrane helix</keyword>
<feature type="transmembrane region" description="Helical" evidence="2">
    <location>
        <begin position="309"/>
        <end position="332"/>
    </location>
</feature>
<dbReference type="EMBL" id="CP000254">
    <property type="protein sequence ID" value="ABD42638.1"/>
    <property type="molecule type" value="Genomic_DNA"/>
</dbReference>
<feature type="transmembrane region" description="Helical" evidence="2">
    <location>
        <begin position="190"/>
        <end position="210"/>
    </location>
</feature>